<keyword evidence="4" id="KW-0571">Peptide transport</keyword>
<feature type="transmembrane region" description="Helical" evidence="7">
    <location>
        <begin position="72"/>
        <end position="93"/>
    </location>
</feature>
<feature type="transmembrane region" description="Helical" evidence="7">
    <location>
        <begin position="316"/>
        <end position="333"/>
    </location>
</feature>
<evidence type="ECO:0000256" key="7">
    <source>
        <dbReference type="SAM" id="Phobius"/>
    </source>
</evidence>
<evidence type="ECO:0000256" key="6">
    <source>
        <dbReference type="ARBA" id="ARBA00023136"/>
    </source>
</evidence>
<keyword evidence="9" id="KW-1185">Reference proteome</keyword>
<dbReference type="Proteomes" id="UP000593567">
    <property type="component" value="Unassembled WGS sequence"/>
</dbReference>
<feature type="transmembrane region" description="Helical" evidence="7">
    <location>
        <begin position="32"/>
        <end position="52"/>
    </location>
</feature>
<comment type="caution">
    <text evidence="8">The sequence shown here is derived from an EMBL/GenBank/DDBJ whole genome shotgun (WGS) entry which is preliminary data.</text>
</comment>
<sequence length="473" mass="53561">MAANESSPLLPANQIPPVLDDGEGITLKQRKIASYLIIAAKVFERLVFYSISGTLLLYLKAVLPRCLSNTEAFAVLFLFNAISNSFCLVAGVISDSFISRYTSIIIGYVIYLIGYVFLGITTYPFWTLMDDPSSTVIMSDECKNKDFGVINFNVWMILGTVALFFTSIAAAFVTSNLAAFGASQIRIFGSIGTREFMTMYYWGKNFGATIVLIAISNLPTIIMIDIRLVSGFLLSSLVLSFAFFIAGHRLYIKRRAESRFVVKDVFKVISNARMVKKNNPEIQEEKLLEYSNMAKGYPGAECTLQEIKNTKNMCQIFKVVLLMIPYWICYSHVNGTLYLLQGLHRNLELGEDYLKQRLTCYNRSKLFHNHSHVVNDYFPTRSGVTVAVLPEVIGTGIIVIILPFAHWFYRCLTKCCVTVYTYRRLVCGMLLAFLSLLAAGFLETARLNYICYYKTTFALYGKHKYMQFNVHIL</sequence>
<dbReference type="AlphaFoldDB" id="A0A7J7JAS5"/>
<feature type="transmembrane region" description="Helical" evidence="7">
    <location>
        <begin position="387"/>
        <end position="409"/>
    </location>
</feature>
<evidence type="ECO:0000256" key="3">
    <source>
        <dbReference type="ARBA" id="ARBA00022692"/>
    </source>
</evidence>
<gene>
    <name evidence="8" type="ORF">EB796_018886</name>
</gene>
<feature type="transmembrane region" description="Helical" evidence="7">
    <location>
        <begin position="105"/>
        <end position="126"/>
    </location>
</feature>
<dbReference type="SUPFAM" id="SSF103473">
    <property type="entry name" value="MFS general substrate transporter"/>
    <property type="match status" value="1"/>
</dbReference>
<dbReference type="GO" id="GO:0022857">
    <property type="term" value="F:transmembrane transporter activity"/>
    <property type="evidence" value="ECO:0007669"/>
    <property type="project" value="InterPro"/>
</dbReference>
<dbReference type="InterPro" id="IPR036259">
    <property type="entry name" value="MFS_trans_sf"/>
</dbReference>
<feature type="transmembrane region" description="Helical" evidence="7">
    <location>
        <begin position="154"/>
        <end position="180"/>
    </location>
</feature>
<dbReference type="OrthoDB" id="8904098at2759"/>
<comment type="similarity">
    <text evidence="2">Belongs to the major facilitator superfamily. Proton-dependent oligopeptide transporter (POT/PTR) (TC 2.A.17) family.</text>
</comment>
<dbReference type="EMBL" id="VXIV02002805">
    <property type="protein sequence ID" value="KAF6022784.1"/>
    <property type="molecule type" value="Genomic_DNA"/>
</dbReference>
<evidence type="ECO:0000256" key="4">
    <source>
        <dbReference type="ARBA" id="ARBA00022856"/>
    </source>
</evidence>
<evidence type="ECO:0000256" key="5">
    <source>
        <dbReference type="ARBA" id="ARBA00022989"/>
    </source>
</evidence>
<keyword evidence="5 7" id="KW-1133">Transmembrane helix</keyword>
<dbReference type="GO" id="GO:0016020">
    <property type="term" value="C:membrane"/>
    <property type="evidence" value="ECO:0007669"/>
    <property type="project" value="UniProtKB-SubCell"/>
</dbReference>
<evidence type="ECO:0000313" key="8">
    <source>
        <dbReference type="EMBL" id="KAF6022784.1"/>
    </source>
</evidence>
<keyword evidence="4" id="KW-0813">Transport</keyword>
<name>A0A7J7JAS5_BUGNE</name>
<keyword evidence="6 7" id="KW-0472">Membrane</keyword>
<feature type="transmembrane region" description="Helical" evidence="7">
    <location>
        <begin position="201"/>
        <end position="222"/>
    </location>
</feature>
<feature type="transmembrane region" description="Helical" evidence="7">
    <location>
        <begin position="421"/>
        <end position="442"/>
    </location>
</feature>
<accession>A0A7J7JAS5</accession>
<reference evidence="8" key="1">
    <citation type="submission" date="2020-06" db="EMBL/GenBank/DDBJ databases">
        <title>Draft genome of Bugula neritina, a colonial animal packing powerful symbionts and potential medicines.</title>
        <authorList>
            <person name="Rayko M."/>
        </authorList>
    </citation>
    <scope>NUCLEOTIDE SEQUENCE [LARGE SCALE GENOMIC DNA]</scope>
    <source>
        <strain evidence="8">Kwan_BN1</strain>
    </source>
</reference>
<protein>
    <submittedName>
        <fullName evidence="8">SLC15A4</fullName>
    </submittedName>
</protein>
<dbReference type="Pfam" id="PF00854">
    <property type="entry name" value="PTR2"/>
    <property type="match status" value="1"/>
</dbReference>
<evidence type="ECO:0000313" key="9">
    <source>
        <dbReference type="Proteomes" id="UP000593567"/>
    </source>
</evidence>
<organism evidence="8 9">
    <name type="scientific">Bugula neritina</name>
    <name type="common">Brown bryozoan</name>
    <name type="synonym">Sertularia neritina</name>
    <dbReference type="NCBI Taxonomy" id="10212"/>
    <lineage>
        <taxon>Eukaryota</taxon>
        <taxon>Metazoa</taxon>
        <taxon>Spiralia</taxon>
        <taxon>Lophotrochozoa</taxon>
        <taxon>Bryozoa</taxon>
        <taxon>Gymnolaemata</taxon>
        <taxon>Cheilostomatida</taxon>
        <taxon>Flustrina</taxon>
        <taxon>Buguloidea</taxon>
        <taxon>Bugulidae</taxon>
        <taxon>Bugula</taxon>
    </lineage>
</organism>
<keyword evidence="4" id="KW-0653">Protein transport</keyword>
<proteinExistence type="inferred from homology"/>
<comment type="subcellular location">
    <subcellularLocation>
        <location evidence="1">Membrane</location>
        <topology evidence="1">Multi-pass membrane protein</topology>
    </subcellularLocation>
</comment>
<keyword evidence="3 7" id="KW-0812">Transmembrane</keyword>
<dbReference type="InterPro" id="IPR000109">
    <property type="entry name" value="POT_fam"/>
</dbReference>
<feature type="transmembrane region" description="Helical" evidence="7">
    <location>
        <begin position="228"/>
        <end position="251"/>
    </location>
</feature>
<dbReference type="GO" id="GO:0015833">
    <property type="term" value="P:peptide transport"/>
    <property type="evidence" value="ECO:0007669"/>
    <property type="project" value="UniProtKB-KW"/>
</dbReference>
<evidence type="ECO:0000256" key="2">
    <source>
        <dbReference type="ARBA" id="ARBA00005982"/>
    </source>
</evidence>
<evidence type="ECO:0000256" key="1">
    <source>
        <dbReference type="ARBA" id="ARBA00004141"/>
    </source>
</evidence>
<dbReference type="Gene3D" id="1.20.1250.20">
    <property type="entry name" value="MFS general substrate transporter like domains"/>
    <property type="match status" value="1"/>
</dbReference>
<dbReference type="PANTHER" id="PTHR11654">
    <property type="entry name" value="OLIGOPEPTIDE TRANSPORTER-RELATED"/>
    <property type="match status" value="1"/>
</dbReference>